<dbReference type="EMBL" id="JASCZI010211701">
    <property type="protein sequence ID" value="MED6196027.1"/>
    <property type="molecule type" value="Genomic_DNA"/>
</dbReference>
<comment type="caution">
    <text evidence="1">The sequence shown here is derived from an EMBL/GenBank/DDBJ whole genome shotgun (WGS) entry which is preliminary data.</text>
</comment>
<name>A0ABU6XDG2_9FABA</name>
<evidence type="ECO:0000313" key="2">
    <source>
        <dbReference type="Proteomes" id="UP001341840"/>
    </source>
</evidence>
<sequence>MRLRITKPLPEAALDNWPHRSFIGANSQPVGVFWLLVDHFCQCVVVCSKPIGACCQSVGSFCHLVSGCSQPAAPLATQSEASPAATTSGSILLLPLMLLSLQRRPLMAVSDFAHLCKDLPLLMTEAKSHKEWWWRVFRQDKSASSSHTAPEVLSCWRWVVSNDDSEGSMDSGG</sequence>
<proteinExistence type="predicted"/>
<keyword evidence="2" id="KW-1185">Reference proteome</keyword>
<evidence type="ECO:0000313" key="1">
    <source>
        <dbReference type="EMBL" id="MED6196027.1"/>
    </source>
</evidence>
<dbReference type="Proteomes" id="UP001341840">
    <property type="component" value="Unassembled WGS sequence"/>
</dbReference>
<accession>A0ABU6XDG2</accession>
<reference evidence="1 2" key="1">
    <citation type="journal article" date="2023" name="Plants (Basel)">
        <title>Bridging the Gap: Combining Genomics and Transcriptomics Approaches to Understand Stylosanthes scabra, an Orphan Legume from the Brazilian Caatinga.</title>
        <authorList>
            <person name="Ferreira-Neto J.R.C."/>
            <person name="da Silva M.D."/>
            <person name="Binneck E."/>
            <person name="de Melo N.F."/>
            <person name="da Silva R.H."/>
            <person name="de Melo A.L.T.M."/>
            <person name="Pandolfi V."/>
            <person name="Bustamante F.O."/>
            <person name="Brasileiro-Vidal A.C."/>
            <person name="Benko-Iseppon A.M."/>
        </authorList>
    </citation>
    <scope>NUCLEOTIDE SEQUENCE [LARGE SCALE GENOMIC DNA]</scope>
    <source>
        <tissue evidence="1">Leaves</tissue>
    </source>
</reference>
<protein>
    <submittedName>
        <fullName evidence="1">Uncharacterized protein</fullName>
    </submittedName>
</protein>
<gene>
    <name evidence="1" type="ORF">PIB30_043367</name>
</gene>
<organism evidence="1 2">
    <name type="scientific">Stylosanthes scabra</name>
    <dbReference type="NCBI Taxonomy" id="79078"/>
    <lineage>
        <taxon>Eukaryota</taxon>
        <taxon>Viridiplantae</taxon>
        <taxon>Streptophyta</taxon>
        <taxon>Embryophyta</taxon>
        <taxon>Tracheophyta</taxon>
        <taxon>Spermatophyta</taxon>
        <taxon>Magnoliopsida</taxon>
        <taxon>eudicotyledons</taxon>
        <taxon>Gunneridae</taxon>
        <taxon>Pentapetalae</taxon>
        <taxon>rosids</taxon>
        <taxon>fabids</taxon>
        <taxon>Fabales</taxon>
        <taxon>Fabaceae</taxon>
        <taxon>Papilionoideae</taxon>
        <taxon>50 kb inversion clade</taxon>
        <taxon>dalbergioids sensu lato</taxon>
        <taxon>Dalbergieae</taxon>
        <taxon>Pterocarpus clade</taxon>
        <taxon>Stylosanthes</taxon>
    </lineage>
</organism>